<dbReference type="GeneTree" id="ENSGT00980000198705"/>
<dbReference type="GO" id="GO:0005813">
    <property type="term" value="C:centrosome"/>
    <property type="evidence" value="ECO:0007669"/>
    <property type="project" value="TreeGrafter"/>
</dbReference>
<feature type="compositionally biased region" description="Polar residues" evidence="2">
    <location>
        <begin position="341"/>
        <end position="354"/>
    </location>
</feature>
<dbReference type="InterPro" id="IPR052593">
    <property type="entry name" value="MT-associated_AKAP9-binding"/>
</dbReference>
<accession>A0A3Q3D7Q8</accession>
<protein>
    <submittedName>
        <fullName evidence="4">Golgin subfamily B member 1-like</fullName>
    </submittedName>
</protein>
<dbReference type="GO" id="GO:0060090">
    <property type="term" value="F:molecular adaptor activity"/>
    <property type="evidence" value="ECO:0007669"/>
    <property type="project" value="TreeGrafter"/>
</dbReference>
<evidence type="ECO:0000259" key="3">
    <source>
        <dbReference type="Pfam" id="PF18615"/>
    </source>
</evidence>
<feature type="region of interest" description="Disordered" evidence="2">
    <location>
        <begin position="684"/>
        <end position="719"/>
    </location>
</feature>
<dbReference type="GO" id="GO:1903358">
    <property type="term" value="P:regulation of Golgi organization"/>
    <property type="evidence" value="ECO:0007669"/>
    <property type="project" value="TreeGrafter"/>
</dbReference>
<feature type="domain" description="Short myomegalin-like EB1 binding protein N-terminal" evidence="3">
    <location>
        <begin position="175"/>
        <end position="255"/>
    </location>
</feature>
<name>A0A3Q3D7Q8_HIPCM</name>
<dbReference type="OMA" id="RSMPLHW"/>
<dbReference type="AlphaFoldDB" id="A0A3Q3D7Q8"/>
<dbReference type="GO" id="GO:0090063">
    <property type="term" value="P:positive regulation of microtubule nucleation"/>
    <property type="evidence" value="ECO:0007669"/>
    <property type="project" value="TreeGrafter"/>
</dbReference>
<dbReference type="InterPro" id="IPR040947">
    <property type="entry name" value="SMYLE_N"/>
</dbReference>
<feature type="coiled-coil region" evidence="1">
    <location>
        <begin position="395"/>
        <end position="422"/>
    </location>
</feature>
<dbReference type="RefSeq" id="XP_019734155.1">
    <property type="nucleotide sequence ID" value="XM_019878596.1"/>
</dbReference>
<dbReference type="OrthoDB" id="8662411at2759"/>
<dbReference type="PANTHER" id="PTHR46501">
    <property type="entry name" value="MYOMEGALIN"/>
    <property type="match status" value="1"/>
</dbReference>
<evidence type="ECO:0000313" key="4">
    <source>
        <dbReference type="Ensembl" id="ENSHCOP00000005069.1"/>
    </source>
</evidence>
<feature type="region of interest" description="Disordered" evidence="2">
    <location>
        <begin position="29"/>
        <end position="56"/>
    </location>
</feature>
<feature type="region of interest" description="Disordered" evidence="2">
    <location>
        <begin position="332"/>
        <end position="368"/>
    </location>
</feature>
<evidence type="ECO:0000313" key="5">
    <source>
        <dbReference type="Proteomes" id="UP000264820"/>
    </source>
</evidence>
<feature type="compositionally biased region" description="Polar residues" evidence="2">
    <location>
        <begin position="34"/>
        <end position="54"/>
    </location>
</feature>
<dbReference type="PANTHER" id="PTHR46501:SF6">
    <property type="entry name" value="SI:CH73-95L15.5"/>
    <property type="match status" value="1"/>
</dbReference>
<dbReference type="Ensembl" id="ENSHCOT00000005987.1">
    <property type="protein sequence ID" value="ENSHCOP00000005069.1"/>
    <property type="gene ID" value="ENSHCOG00000006658.1"/>
</dbReference>
<dbReference type="Pfam" id="PF18615">
    <property type="entry name" value="SMYLE_N"/>
    <property type="match status" value="1"/>
</dbReference>
<organism evidence="4 5">
    <name type="scientific">Hippocampus comes</name>
    <name type="common">Tiger tail seahorse</name>
    <dbReference type="NCBI Taxonomy" id="109280"/>
    <lineage>
        <taxon>Eukaryota</taxon>
        <taxon>Metazoa</taxon>
        <taxon>Chordata</taxon>
        <taxon>Craniata</taxon>
        <taxon>Vertebrata</taxon>
        <taxon>Euteleostomi</taxon>
        <taxon>Actinopterygii</taxon>
        <taxon>Neopterygii</taxon>
        <taxon>Teleostei</taxon>
        <taxon>Neoteleostei</taxon>
        <taxon>Acanthomorphata</taxon>
        <taxon>Syngnathiaria</taxon>
        <taxon>Syngnathiformes</taxon>
        <taxon>Syngnathoidei</taxon>
        <taxon>Syngnathidae</taxon>
        <taxon>Hippocampus</taxon>
    </lineage>
</organism>
<keyword evidence="1" id="KW-0175">Coiled coil</keyword>
<dbReference type="KEGG" id="hcq:109521009"/>
<reference evidence="4" key="1">
    <citation type="submission" date="2025-08" db="UniProtKB">
        <authorList>
            <consortium name="Ensembl"/>
        </authorList>
    </citation>
    <scope>IDENTIFICATION</scope>
</reference>
<dbReference type="Proteomes" id="UP000264820">
    <property type="component" value="Unplaced"/>
</dbReference>
<dbReference type="RefSeq" id="XP_019734157.1">
    <property type="nucleotide sequence ID" value="XM_019878598.1"/>
</dbReference>
<evidence type="ECO:0000256" key="2">
    <source>
        <dbReference type="SAM" id="MobiDB-lite"/>
    </source>
</evidence>
<evidence type="ECO:0000256" key="1">
    <source>
        <dbReference type="SAM" id="Coils"/>
    </source>
</evidence>
<reference evidence="4" key="2">
    <citation type="submission" date="2025-09" db="UniProtKB">
        <authorList>
            <consortium name="Ensembl"/>
        </authorList>
    </citation>
    <scope>IDENTIFICATION</scope>
</reference>
<dbReference type="STRING" id="109280.ENSHCOP00000005069"/>
<dbReference type="GO" id="GO:0007098">
    <property type="term" value="P:centrosome cycle"/>
    <property type="evidence" value="ECO:0007669"/>
    <property type="project" value="TreeGrafter"/>
</dbReference>
<proteinExistence type="predicted"/>
<sequence length="765" mass="86614">MSSRGPNDLCLICGGVLQGNQRRWLFGVQHRKSSQPQTPTRSLRETTLSQSSPNSPWGSMISLGSSSSLSKSQLSLNSPSKSLDLLSVLTHILGKPLCRGTGRGEFVCGKCTGVLERVFRFDAVIARVRALSSERLNKLTQERDSVRRWVRSNYVHRHPREQDEEAGGDEDKDDYRDLLKDNMALAEYECWSDKWDTCPYFIRTGKRCRKGQNCEGCDALRVSDSDYESVCGVPRRMPFQAHSPLPLSRDKSQSMPLHWQRISSTCSSPSSLAGSTFSLRTQSIQSLDSLDDCEPSDSPGDCSITSSLLIVLHHLGTSPVRSPAGSRIPVLVGRSKRRSSSEMTSPVVNKSPSFGENGDHRHGEEEEDDDVLMEMKDEFVPLHKQSASRRLHQVIRHLRGQLDQAETRVRTLEAQLEPKTSQDDGTQDWMHLVREEDGASLLPGFARCLHSRDRLIQELMSVTRRVCVEGGGKSQLADEIASKFSENLKDIVNDNKVTMESFVRELVEKERHLGEEVASLRKAAGDREKDLDTLNMVLQCNQDIIDDLRVALGEKQRLLLEMEKEREVWRQRERALAATMHEKEEVVRVLKVELESCMKDVQALSDSVICQGLEGGGAEASLASQLRDKESRLAAMLEERETQSATLCQEVTKLTAALQEYQNVVQSQQESYDRTTSSLTARLTDARQALRNEERRRKEAERMRNNQREDGESTERKLRDSLEKRDRIILQILQNAEERDRQVEELQHNLQKKQDDRISAVQHAL</sequence>
<dbReference type="GO" id="GO:0005794">
    <property type="term" value="C:Golgi apparatus"/>
    <property type="evidence" value="ECO:0007669"/>
    <property type="project" value="TreeGrafter"/>
</dbReference>
<dbReference type="RefSeq" id="XP_019734156.1">
    <property type="nucleotide sequence ID" value="XM_019878597.1"/>
</dbReference>
<dbReference type="GeneID" id="109521009"/>
<keyword evidence="5" id="KW-1185">Reference proteome</keyword>